<dbReference type="EMBL" id="JANJYJ010000007">
    <property type="protein sequence ID" value="KAK3199337.1"/>
    <property type="molecule type" value="Genomic_DNA"/>
</dbReference>
<organism evidence="1 2">
    <name type="scientific">Dipteronia sinensis</name>
    <dbReference type="NCBI Taxonomy" id="43782"/>
    <lineage>
        <taxon>Eukaryota</taxon>
        <taxon>Viridiplantae</taxon>
        <taxon>Streptophyta</taxon>
        <taxon>Embryophyta</taxon>
        <taxon>Tracheophyta</taxon>
        <taxon>Spermatophyta</taxon>
        <taxon>Magnoliopsida</taxon>
        <taxon>eudicotyledons</taxon>
        <taxon>Gunneridae</taxon>
        <taxon>Pentapetalae</taxon>
        <taxon>rosids</taxon>
        <taxon>malvids</taxon>
        <taxon>Sapindales</taxon>
        <taxon>Sapindaceae</taxon>
        <taxon>Hippocastanoideae</taxon>
        <taxon>Acereae</taxon>
        <taxon>Dipteronia</taxon>
    </lineage>
</organism>
<reference evidence="1" key="1">
    <citation type="journal article" date="2023" name="Plant J.">
        <title>Genome sequences and population genomics provide insights into the demographic history, inbreeding, and mutation load of two 'living fossil' tree species of Dipteronia.</title>
        <authorList>
            <person name="Feng Y."/>
            <person name="Comes H.P."/>
            <person name="Chen J."/>
            <person name="Zhu S."/>
            <person name="Lu R."/>
            <person name="Zhang X."/>
            <person name="Li P."/>
            <person name="Qiu J."/>
            <person name="Olsen K.M."/>
            <person name="Qiu Y."/>
        </authorList>
    </citation>
    <scope>NUCLEOTIDE SEQUENCE</scope>
    <source>
        <strain evidence="1">NBL</strain>
    </source>
</reference>
<dbReference type="AlphaFoldDB" id="A0AAE0A2Y6"/>
<comment type="caution">
    <text evidence="1">The sequence shown here is derived from an EMBL/GenBank/DDBJ whole genome shotgun (WGS) entry which is preliminary data.</text>
</comment>
<evidence type="ECO:0000313" key="2">
    <source>
        <dbReference type="Proteomes" id="UP001281410"/>
    </source>
</evidence>
<gene>
    <name evidence="1" type="ORF">Dsin_022752</name>
</gene>
<dbReference type="Proteomes" id="UP001281410">
    <property type="component" value="Unassembled WGS sequence"/>
</dbReference>
<name>A0AAE0A2Y6_9ROSI</name>
<protein>
    <submittedName>
        <fullName evidence="1">Uncharacterized protein</fullName>
    </submittedName>
</protein>
<keyword evidence="2" id="KW-1185">Reference proteome</keyword>
<dbReference type="PANTHER" id="PTHR33116">
    <property type="entry name" value="REVERSE TRANSCRIPTASE ZINC-BINDING DOMAIN-CONTAINING PROTEIN-RELATED-RELATED"/>
    <property type="match status" value="1"/>
</dbReference>
<dbReference type="PANTHER" id="PTHR33116:SF78">
    <property type="entry name" value="OS12G0587133 PROTEIN"/>
    <property type="match status" value="1"/>
</dbReference>
<sequence length="320" mass="36293">MEEKISSKGGRLVLIKSMLSSVPNYFLSVFKIPIGVARKIEKLQRDFFLGDGVQKRKIHSVDWDSLCMSKKKGGLGIGHIMDKNYSLLAKWVWRFGYEDSPLWKRVICAIYGLDVKLLHWRWQGGSKASHFVKAIGTLFFQGSQTDQVIKDGMQVVLGCGDRIRFWQDLGHDGIPLSEYFPRIFALATAKKGTIQEFGFWQHSSWSWNVSLRRSVFDWEVGQWTSFLSFLDGITIRRNVNDTMAWAFSTNGLFSVKSFRQCLESIGQRKDFGTISDIRGHLQSMTGLSIVFNPRASNKVADNLAKLSSNGAADRLDWMGG</sequence>
<accession>A0AAE0A2Y6</accession>
<proteinExistence type="predicted"/>
<evidence type="ECO:0000313" key="1">
    <source>
        <dbReference type="EMBL" id="KAK3199337.1"/>
    </source>
</evidence>